<sequence length="225" mass="27443">MIENTYNYYCDESCHLRNDRKSFMVLGYISVPYNRIKRFKEEIKELRQKHKNSLEIKWTNLSQWNYAFYSDLVDFFFDRMDLNFRAILVDKNRYVAEKCGSDYDRFYYLMYYQLIYHKLDICHEYNIYLDIKDELSTYRINELKNILNVKMGTIKKIQHIRSHEVDLLQLCDLLIGSISYNANDKEKKSIPKMKLIEKIKKRSNCDLLNQTPKNEPKFNLFRIRI</sequence>
<dbReference type="InterPro" id="IPR024524">
    <property type="entry name" value="DUF3800"/>
</dbReference>
<evidence type="ECO:0000313" key="1">
    <source>
        <dbReference type="EMBL" id="RRD92236.1"/>
    </source>
</evidence>
<gene>
    <name evidence="1" type="ORF">EII33_04835</name>
</gene>
<name>A0A3P2AC16_9BACE</name>
<dbReference type="Proteomes" id="UP000279562">
    <property type="component" value="Unassembled WGS sequence"/>
</dbReference>
<protein>
    <submittedName>
        <fullName evidence="1">DUF3800 domain-containing protein</fullName>
    </submittedName>
</protein>
<keyword evidence="2" id="KW-1185">Reference proteome</keyword>
<evidence type="ECO:0000313" key="2">
    <source>
        <dbReference type="Proteomes" id="UP000279562"/>
    </source>
</evidence>
<organism evidence="1 2">
    <name type="scientific">Prevotella heparinolytica</name>
    <dbReference type="NCBI Taxonomy" id="28113"/>
    <lineage>
        <taxon>Bacteria</taxon>
        <taxon>Pseudomonadati</taxon>
        <taxon>Bacteroidota</taxon>
        <taxon>Bacteroidia</taxon>
        <taxon>Bacteroidales</taxon>
        <taxon>Bacteroidaceae</taxon>
        <taxon>Bacteroides</taxon>
    </lineage>
</organism>
<comment type="caution">
    <text evidence="1">The sequence shown here is derived from an EMBL/GenBank/DDBJ whole genome shotgun (WGS) entry which is preliminary data.</text>
</comment>
<dbReference type="AlphaFoldDB" id="A0A3P2AC16"/>
<dbReference type="Pfam" id="PF12686">
    <property type="entry name" value="DUF3800"/>
    <property type="match status" value="1"/>
</dbReference>
<proteinExistence type="predicted"/>
<dbReference type="EMBL" id="RQYF01000013">
    <property type="protein sequence ID" value="RRD92236.1"/>
    <property type="molecule type" value="Genomic_DNA"/>
</dbReference>
<accession>A0A3P2AC16</accession>
<reference evidence="1 2" key="1">
    <citation type="submission" date="2018-11" db="EMBL/GenBank/DDBJ databases">
        <title>Genomes From Bacteria Associated with the Canine Oral Cavity: a Test Case for Automated Genome-Based Taxonomic Assignment.</title>
        <authorList>
            <person name="Coil D.A."/>
            <person name="Jospin G."/>
            <person name="Darling A.E."/>
            <person name="Wallis C."/>
            <person name="Davis I.J."/>
            <person name="Harris S."/>
            <person name="Eisen J.A."/>
            <person name="Holcombe L.J."/>
            <person name="O'Flynn C."/>
        </authorList>
    </citation>
    <scope>NUCLEOTIDE SEQUENCE [LARGE SCALE GENOMIC DNA]</scope>
    <source>
        <strain evidence="1 2">OH1047_COT-310</strain>
    </source>
</reference>